<dbReference type="GO" id="GO:0004175">
    <property type="term" value="F:endopeptidase activity"/>
    <property type="evidence" value="ECO:0007669"/>
    <property type="project" value="UniProtKB-ARBA"/>
</dbReference>
<comment type="caution">
    <text evidence="4">The sequence shown here is derived from an EMBL/GenBank/DDBJ whole genome shotgun (WGS) entry which is preliminary data.</text>
</comment>
<name>A0A4S3B5R6_9ENTE</name>
<evidence type="ECO:0000256" key="1">
    <source>
        <dbReference type="ARBA" id="ARBA00009067"/>
    </source>
</evidence>
<keyword evidence="5" id="KW-1185">Reference proteome</keyword>
<keyword evidence="4" id="KW-0482">Metalloprotease</keyword>
<keyword evidence="2" id="KW-0812">Transmembrane</keyword>
<reference evidence="4 5" key="1">
    <citation type="submission" date="2019-01" db="EMBL/GenBank/DDBJ databases">
        <title>Vagococcus silagei sp. nov. isolated from brewer's grain.</title>
        <authorList>
            <person name="Guu J.-R."/>
        </authorList>
    </citation>
    <scope>NUCLEOTIDE SEQUENCE [LARGE SCALE GENOMIC DNA]</scope>
    <source>
        <strain evidence="4 5">2B-2</strain>
    </source>
</reference>
<evidence type="ECO:0000256" key="2">
    <source>
        <dbReference type="SAM" id="Phobius"/>
    </source>
</evidence>
<organism evidence="4 5">
    <name type="scientific">Vagococcus silagei</name>
    <dbReference type="NCBI Taxonomy" id="2508885"/>
    <lineage>
        <taxon>Bacteria</taxon>
        <taxon>Bacillati</taxon>
        <taxon>Bacillota</taxon>
        <taxon>Bacilli</taxon>
        <taxon>Lactobacillales</taxon>
        <taxon>Enterococcaceae</taxon>
        <taxon>Vagococcus</taxon>
    </lineage>
</organism>
<feature type="transmembrane region" description="Helical" evidence="2">
    <location>
        <begin position="43"/>
        <end position="65"/>
    </location>
</feature>
<evidence type="ECO:0000313" key="5">
    <source>
        <dbReference type="Proteomes" id="UP000310506"/>
    </source>
</evidence>
<dbReference type="AlphaFoldDB" id="A0A4S3B5R6"/>
<dbReference type="GO" id="GO:0006508">
    <property type="term" value="P:proteolysis"/>
    <property type="evidence" value="ECO:0007669"/>
    <property type="project" value="UniProtKB-KW"/>
</dbReference>
<evidence type="ECO:0000259" key="3">
    <source>
        <dbReference type="Pfam" id="PF02517"/>
    </source>
</evidence>
<keyword evidence="4" id="KW-0645">Protease</keyword>
<evidence type="ECO:0000313" key="4">
    <source>
        <dbReference type="EMBL" id="THB62431.1"/>
    </source>
</evidence>
<dbReference type="PANTHER" id="PTHR43592">
    <property type="entry name" value="CAAX AMINO TERMINAL PROTEASE"/>
    <property type="match status" value="1"/>
</dbReference>
<feature type="transmembrane region" description="Helical" evidence="2">
    <location>
        <begin position="85"/>
        <end position="108"/>
    </location>
</feature>
<keyword evidence="2" id="KW-1133">Transmembrane helix</keyword>
<feature type="domain" description="CAAX prenyl protease 2/Lysostaphin resistance protein A-like" evidence="3">
    <location>
        <begin position="128"/>
        <end position="211"/>
    </location>
</feature>
<dbReference type="GO" id="GO:0008237">
    <property type="term" value="F:metallopeptidase activity"/>
    <property type="evidence" value="ECO:0007669"/>
    <property type="project" value="UniProtKB-KW"/>
</dbReference>
<dbReference type="Pfam" id="PF02517">
    <property type="entry name" value="Rce1-like"/>
    <property type="match status" value="1"/>
</dbReference>
<dbReference type="OrthoDB" id="2194912at2"/>
<protein>
    <submittedName>
        <fullName evidence="4">CPBP family intramembrane metalloprotease</fullName>
    </submittedName>
</protein>
<accession>A0A4S3B5R6</accession>
<feature type="transmembrane region" description="Helical" evidence="2">
    <location>
        <begin position="198"/>
        <end position="214"/>
    </location>
</feature>
<dbReference type="GO" id="GO:0080120">
    <property type="term" value="P:CAAX-box protein maturation"/>
    <property type="evidence" value="ECO:0007669"/>
    <property type="project" value="UniProtKB-ARBA"/>
</dbReference>
<dbReference type="EMBL" id="SDGV01000001">
    <property type="protein sequence ID" value="THB62431.1"/>
    <property type="molecule type" value="Genomic_DNA"/>
</dbReference>
<sequence length="215" mass="24501">MIEEKKDFGGDSVTKERFLLVSSFIYLAVVNSPLLLAKLPQDSLLGAISYVAISIIGMSILLFVFVRYNDENDSIMQVKKNIRWIVGGIIVSFILQFFYINALLLFSHKPYEASSTLAALQQIKSAEFMIIASAICIPIIEEIVFRYSLPTVLEKRLSWQFSLVISAMLFALLHGNNLIFYLLLGFWFGYLYHRTKQIWVPIVVHVGMNLVILLI</sequence>
<gene>
    <name evidence="4" type="ORF">ESZ54_01055</name>
</gene>
<feature type="transmembrane region" description="Helical" evidence="2">
    <location>
        <begin position="18"/>
        <end position="37"/>
    </location>
</feature>
<dbReference type="RefSeq" id="WP_136135817.1">
    <property type="nucleotide sequence ID" value="NZ_SDGV01000001.1"/>
</dbReference>
<feature type="transmembrane region" description="Helical" evidence="2">
    <location>
        <begin position="161"/>
        <end position="192"/>
    </location>
</feature>
<proteinExistence type="inferred from homology"/>
<keyword evidence="2" id="KW-0472">Membrane</keyword>
<dbReference type="InterPro" id="IPR003675">
    <property type="entry name" value="Rce1/LyrA-like_dom"/>
</dbReference>
<comment type="similarity">
    <text evidence="1">Belongs to the UPF0177 family.</text>
</comment>
<dbReference type="Proteomes" id="UP000310506">
    <property type="component" value="Unassembled WGS sequence"/>
</dbReference>
<dbReference type="PANTHER" id="PTHR43592:SF15">
    <property type="entry name" value="CAAX AMINO TERMINAL PROTEASE FAMILY PROTEIN"/>
    <property type="match status" value="1"/>
</dbReference>
<feature type="transmembrane region" description="Helical" evidence="2">
    <location>
        <begin position="128"/>
        <end position="149"/>
    </location>
</feature>
<keyword evidence="4" id="KW-0378">Hydrolase</keyword>